<dbReference type="EMBL" id="SMFQ01000002">
    <property type="protein sequence ID" value="TCJ88346.1"/>
    <property type="molecule type" value="Genomic_DNA"/>
</dbReference>
<proteinExistence type="predicted"/>
<name>A0A4R1F2G7_9GAMM</name>
<organism evidence="1 2">
    <name type="scientific">Cocleimonas flava</name>
    <dbReference type="NCBI Taxonomy" id="634765"/>
    <lineage>
        <taxon>Bacteria</taxon>
        <taxon>Pseudomonadati</taxon>
        <taxon>Pseudomonadota</taxon>
        <taxon>Gammaproteobacteria</taxon>
        <taxon>Thiotrichales</taxon>
        <taxon>Thiotrichaceae</taxon>
        <taxon>Cocleimonas</taxon>
    </lineage>
</organism>
<comment type="caution">
    <text evidence="1">The sequence shown here is derived from an EMBL/GenBank/DDBJ whole genome shotgun (WGS) entry which is preliminary data.</text>
</comment>
<evidence type="ECO:0000313" key="2">
    <source>
        <dbReference type="Proteomes" id="UP000294887"/>
    </source>
</evidence>
<sequence length="46" mass="5328">MNKLVTHYSKKTAPRSINSIYVLKQQKRNIIHKWGGALAYLEVDIT</sequence>
<gene>
    <name evidence="1" type="ORF">EV695_0189</name>
</gene>
<protein>
    <submittedName>
        <fullName evidence="1">Uncharacterized protein</fullName>
    </submittedName>
</protein>
<keyword evidence="2" id="KW-1185">Reference proteome</keyword>
<dbReference type="Proteomes" id="UP000294887">
    <property type="component" value="Unassembled WGS sequence"/>
</dbReference>
<evidence type="ECO:0000313" key="1">
    <source>
        <dbReference type="EMBL" id="TCJ88346.1"/>
    </source>
</evidence>
<reference evidence="1 2" key="1">
    <citation type="submission" date="2019-03" db="EMBL/GenBank/DDBJ databases">
        <title>Genomic Encyclopedia of Type Strains, Phase IV (KMG-IV): sequencing the most valuable type-strain genomes for metagenomic binning, comparative biology and taxonomic classification.</title>
        <authorList>
            <person name="Goeker M."/>
        </authorList>
    </citation>
    <scope>NUCLEOTIDE SEQUENCE [LARGE SCALE GENOMIC DNA]</scope>
    <source>
        <strain evidence="1 2">DSM 24830</strain>
    </source>
</reference>
<accession>A0A4R1F2G7</accession>
<dbReference type="AlphaFoldDB" id="A0A4R1F2G7"/>